<feature type="domain" description="Thiolase C-terminal" evidence="1">
    <location>
        <begin position="1"/>
        <end position="71"/>
    </location>
</feature>
<dbReference type="Pfam" id="PF02803">
    <property type="entry name" value="Thiolase_C"/>
    <property type="match status" value="1"/>
</dbReference>
<dbReference type="GO" id="GO:0010124">
    <property type="term" value="P:phenylacetate catabolic process"/>
    <property type="evidence" value="ECO:0007669"/>
    <property type="project" value="TreeGrafter"/>
</dbReference>
<name>A0A6I0DCH9_BRUAN</name>
<evidence type="ECO:0000313" key="2">
    <source>
        <dbReference type="EMBL" id="KAB2786704.1"/>
    </source>
</evidence>
<dbReference type="SUPFAM" id="SSF53901">
    <property type="entry name" value="Thiolase-like"/>
    <property type="match status" value="1"/>
</dbReference>
<dbReference type="GO" id="GO:0006635">
    <property type="term" value="P:fatty acid beta-oxidation"/>
    <property type="evidence" value="ECO:0007669"/>
    <property type="project" value="TreeGrafter"/>
</dbReference>
<gene>
    <name evidence="2" type="ORF">F9L06_26420</name>
</gene>
<dbReference type="InterPro" id="IPR016039">
    <property type="entry name" value="Thiolase-like"/>
</dbReference>
<dbReference type="RefSeq" id="WP_113731366.1">
    <property type="nucleotide sequence ID" value="NZ_WBWX01000035.1"/>
</dbReference>
<comment type="caution">
    <text evidence="2">The sequence shown here is derived from an EMBL/GenBank/DDBJ whole genome shotgun (WGS) entry which is preliminary data.</text>
</comment>
<dbReference type="Proteomes" id="UP000441102">
    <property type="component" value="Unassembled WGS sequence"/>
</dbReference>
<sequence length="73" mass="8163">MELNEAFTAQDLACLPELGLPYDAPHVNPEDGRHPLGLTGARLVFMASQEEQRYARQTLATMCIRFGQRISLC</sequence>
<dbReference type="InterPro" id="IPR020617">
    <property type="entry name" value="Thiolase_C"/>
</dbReference>
<evidence type="ECO:0000313" key="3">
    <source>
        <dbReference type="Proteomes" id="UP000441102"/>
    </source>
</evidence>
<dbReference type="GO" id="GO:0003988">
    <property type="term" value="F:acetyl-CoA C-acyltransferase activity"/>
    <property type="evidence" value="ECO:0007669"/>
    <property type="project" value="TreeGrafter"/>
</dbReference>
<proteinExistence type="predicted"/>
<dbReference type="PANTHER" id="PTHR43853:SF2">
    <property type="entry name" value="3-OXOADIPYL-COA_3-OXO-5,6-DEHYDROSUBERYL-COA THIOLASE"/>
    <property type="match status" value="1"/>
</dbReference>
<dbReference type="EMBL" id="WBWX01000035">
    <property type="protein sequence ID" value="KAB2786704.1"/>
    <property type="molecule type" value="Genomic_DNA"/>
</dbReference>
<reference evidence="2 3" key="1">
    <citation type="submission" date="2019-09" db="EMBL/GenBank/DDBJ databases">
        <title>Taxonomic organization of the family Brucellaceae based on a phylogenomic approach.</title>
        <authorList>
            <person name="Leclercq S."/>
            <person name="Cloeckaert A."/>
            <person name="Zygmunt M.S."/>
        </authorList>
    </citation>
    <scope>NUCLEOTIDE SEQUENCE [LARGE SCALE GENOMIC DNA]</scope>
    <source>
        <strain evidence="2 3">CCUG 34461</strain>
    </source>
</reference>
<organism evidence="2 3">
    <name type="scientific">Brucella anthropi</name>
    <name type="common">Ochrobactrum anthropi</name>
    <dbReference type="NCBI Taxonomy" id="529"/>
    <lineage>
        <taxon>Bacteria</taxon>
        <taxon>Pseudomonadati</taxon>
        <taxon>Pseudomonadota</taxon>
        <taxon>Alphaproteobacteria</taxon>
        <taxon>Hyphomicrobiales</taxon>
        <taxon>Brucellaceae</taxon>
        <taxon>Brucella/Ochrobactrum group</taxon>
        <taxon>Brucella</taxon>
    </lineage>
</organism>
<protein>
    <recommendedName>
        <fullName evidence="1">Thiolase C-terminal domain-containing protein</fullName>
    </recommendedName>
</protein>
<accession>A0A6I0DCH9</accession>
<dbReference type="InterPro" id="IPR050215">
    <property type="entry name" value="Thiolase-like_sf_Thiolase"/>
</dbReference>
<dbReference type="PANTHER" id="PTHR43853">
    <property type="entry name" value="3-KETOACYL-COA THIOLASE, PEROXISOMAL"/>
    <property type="match status" value="1"/>
</dbReference>
<dbReference type="Gene3D" id="3.40.47.10">
    <property type="match status" value="1"/>
</dbReference>
<evidence type="ECO:0000259" key="1">
    <source>
        <dbReference type="Pfam" id="PF02803"/>
    </source>
</evidence>
<dbReference type="AlphaFoldDB" id="A0A6I0DCH9"/>